<dbReference type="InterPro" id="IPR014016">
    <property type="entry name" value="UvrD-like_ATP-bd"/>
</dbReference>
<dbReference type="Gene3D" id="3.40.50.300">
    <property type="entry name" value="P-loop containing nucleotide triphosphate hydrolases"/>
    <property type="match status" value="2"/>
</dbReference>
<dbReference type="GO" id="GO:0005829">
    <property type="term" value="C:cytosol"/>
    <property type="evidence" value="ECO:0007669"/>
    <property type="project" value="TreeGrafter"/>
</dbReference>
<evidence type="ECO:0000259" key="6">
    <source>
        <dbReference type="PROSITE" id="PS51198"/>
    </source>
</evidence>
<dbReference type="InterPro" id="IPR000212">
    <property type="entry name" value="DNA_helicase_UvrD/REP"/>
</dbReference>
<evidence type="ECO:0000256" key="5">
    <source>
        <dbReference type="PROSITE-ProRule" id="PRU00560"/>
    </source>
</evidence>
<keyword evidence="3 5" id="KW-0347">Helicase</keyword>
<sequence>MENNHPEFPLEKQHLENTIQEMKQIIIDLDADIDVRLHKIGKARTNKDEVSAYVHSLMKSDHAAKIYDIEHALASPYFGRVDFREDGTEQFEQFYIGRTKISRLDIQKASDILVFDWRDPVSAIFYECQDGRATYEVLGRYSYTGEVRLKRQYKIEDGQLIAMSDDDILGKLINRQQESLIADPFLKERLLQGASDRLKDIVTSIRSEQNLIIREPLNQVTVIQGVAGSGKSTIGLHRLSYLLYNDKLNPSRLAVVAPNRIFLDYISELLPDLDVQDAKQLTFEDIAIAILQMTPRFSQQQLASEQTAALARWKGSPQFVEVLQEFLDRQIQKFCLKLTDLTLFDNQLIITKEQQLEKVVEGAQVPYNERLTTLEKHIRFRIRNFLEVLRVRLNRGEHGISDELLQRFHQEAESFLNKHFAKWPNLKLLTGYAAVYADKPAWKSLKRLGADYEELAAHTLPLLQQGKIEREDLAPLCYLKYLIDGTDHMEKYDHIVIDEGQDLSLLEYMVLRRLSRNMSFTIMGDMFQGIHAGRGLESWQALLKEVFGEARSHYYEVNYSYRSAKEIVDLFNKVMPDGRSKAIPVYEIGRQPQIVRAASTVDGIRRLAAAITEFKELGCQSIGIISRQESDSEEIYTALKLSNPELSDLHLITNTAAIYHGGVTIAPVLLAKGLEFDGVLIWNASDKEFSSNYLDAKLLYVALSRAMYYLKIFYQGRLTPLLRGER</sequence>
<keyword evidence="1 5" id="KW-0547">Nucleotide-binding</keyword>
<dbReference type="Proteomes" id="UP000076268">
    <property type="component" value="Unassembled WGS sequence"/>
</dbReference>
<evidence type="ECO:0000313" key="8">
    <source>
        <dbReference type="Proteomes" id="UP000076268"/>
    </source>
</evidence>
<dbReference type="GO" id="GO:0005524">
    <property type="term" value="F:ATP binding"/>
    <property type="evidence" value="ECO:0007669"/>
    <property type="project" value="UniProtKB-UniRule"/>
</dbReference>
<evidence type="ECO:0000256" key="3">
    <source>
        <dbReference type="ARBA" id="ARBA00022806"/>
    </source>
</evidence>
<keyword evidence="4 5" id="KW-0067">ATP-binding</keyword>
<dbReference type="GO" id="GO:0003677">
    <property type="term" value="F:DNA binding"/>
    <property type="evidence" value="ECO:0007669"/>
    <property type="project" value="InterPro"/>
</dbReference>
<dbReference type="AlphaFoldDB" id="A0A154BW12"/>
<dbReference type="GO" id="GO:0016787">
    <property type="term" value="F:hydrolase activity"/>
    <property type="evidence" value="ECO:0007669"/>
    <property type="project" value="UniProtKB-UniRule"/>
</dbReference>
<organism evidence="7 8">
    <name type="scientific">Anaerosporomusa subterranea</name>
    <dbReference type="NCBI Taxonomy" id="1794912"/>
    <lineage>
        <taxon>Bacteria</taxon>
        <taxon>Bacillati</taxon>
        <taxon>Bacillota</taxon>
        <taxon>Negativicutes</taxon>
        <taxon>Acetonemataceae</taxon>
        <taxon>Anaerosporomusa</taxon>
    </lineage>
</organism>
<proteinExistence type="predicted"/>
<dbReference type="OrthoDB" id="9787585at2"/>
<evidence type="ECO:0000256" key="1">
    <source>
        <dbReference type="ARBA" id="ARBA00022741"/>
    </source>
</evidence>
<dbReference type="GO" id="GO:0043138">
    <property type="term" value="F:3'-5' DNA helicase activity"/>
    <property type="evidence" value="ECO:0007669"/>
    <property type="project" value="TreeGrafter"/>
</dbReference>
<dbReference type="PANTHER" id="PTHR11070:SF17">
    <property type="entry name" value="DNA HELICASE IV"/>
    <property type="match status" value="1"/>
</dbReference>
<feature type="binding site" evidence="5">
    <location>
        <begin position="225"/>
        <end position="232"/>
    </location>
    <ligand>
        <name>ATP</name>
        <dbReference type="ChEBI" id="CHEBI:30616"/>
    </ligand>
</feature>
<name>A0A154BW12_ANASB</name>
<dbReference type="RefSeq" id="WP_066236782.1">
    <property type="nucleotide sequence ID" value="NZ_LSGP01000001.1"/>
</dbReference>
<dbReference type="PROSITE" id="PS51198">
    <property type="entry name" value="UVRD_HELICASE_ATP_BIND"/>
    <property type="match status" value="1"/>
</dbReference>
<evidence type="ECO:0000313" key="7">
    <source>
        <dbReference type="EMBL" id="KYZ78107.1"/>
    </source>
</evidence>
<dbReference type="EMBL" id="LSGP01000001">
    <property type="protein sequence ID" value="KYZ78107.1"/>
    <property type="molecule type" value="Genomic_DNA"/>
</dbReference>
<protein>
    <submittedName>
        <fullName evidence="7">DNA helicase</fullName>
    </submittedName>
</protein>
<reference evidence="7 8" key="1">
    <citation type="submission" date="2016-02" db="EMBL/GenBank/DDBJ databases">
        <title>Anaerosporomusa subterraneum gen. nov., sp. nov., a spore-forming obligate anaerobe isolated from saprolite.</title>
        <authorList>
            <person name="Choi J.K."/>
            <person name="Shah M."/>
            <person name="Yee N."/>
        </authorList>
    </citation>
    <scope>NUCLEOTIDE SEQUENCE [LARGE SCALE GENOMIC DNA]</scope>
    <source>
        <strain evidence="7 8">RU4</strain>
    </source>
</reference>
<accession>A0A154BW12</accession>
<evidence type="ECO:0000256" key="4">
    <source>
        <dbReference type="ARBA" id="ARBA00022840"/>
    </source>
</evidence>
<evidence type="ECO:0000256" key="2">
    <source>
        <dbReference type="ARBA" id="ARBA00022801"/>
    </source>
</evidence>
<keyword evidence="2 5" id="KW-0378">Hydrolase</keyword>
<keyword evidence="8" id="KW-1185">Reference proteome</keyword>
<comment type="caution">
    <text evidence="7">The sequence shown here is derived from an EMBL/GenBank/DDBJ whole genome shotgun (WGS) entry which is preliminary data.</text>
</comment>
<dbReference type="GO" id="GO:0000725">
    <property type="term" value="P:recombinational repair"/>
    <property type="evidence" value="ECO:0007669"/>
    <property type="project" value="TreeGrafter"/>
</dbReference>
<dbReference type="Pfam" id="PF00580">
    <property type="entry name" value="UvrD-helicase"/>
    <property type="match status" value="1"/>
</dbReference>
<feature type="domain" description="UvrD-like helicase ATP-binding" evidence="6">
    <location>
        <begin position="204"/>
        <end position="564"/>
    </location>
</feature>
<dbReference type="SUPFAM" id="SSF52540">
    <property type="entry name" value="P-loop containing nucleoside triphosphate hydrolases"/>
    <property type="match status" value="1"/>
</dbReference>
<dbReference type="STRING" id="1794912.AXX12_00745"/>
<dbReference type="InterPro" id="IPR027417">
    <property type="entry name" value="P-loop_NTPase"/>
</dbReference>
<gene>
    <name evidence="7" type="ORF">AXX12_00745</name>
</gene>
<dbReference type="PANTHER" id="PTHR11070">
    <property type="entry name" value="UVRD / RECB / PCRA DNA HELICASE FAMILY MEMBER"/>
    <property type="match status" value="1"/>
</dbReference>